<dbReference type="EMBL" id="CAJPIJ010000108">
    <property type="protein sequence ID" value="CAG1978156.1"/>
    <property type="molecule type" value="Genomic_DNA"/>
</dbReference>
<dbReference type="Proteomes" id="UP000746612">
    <property type="component" value="Unassembled WGS sequence"/>
</dbReference>
<feature type="transmembrane region" description="Helical" evidence="1">
    <location>
        <begin position="54"/>
        <end position="75"/>
    </location>
</feature>
<dbReference type="PANTHER" id="PTHR37019">
    <property type="entry name" value="CHROMOSOME 1, WHOLE GENOME SHOTGUN SEQUENCE"/>
    <property type="match status" value="1"/>
</dbReference>
<protein>
    <recommendedName>
        <fullName evidence="2">DUF7704 domain-containing protein</fullName>
    </recommendedName>
</protein>
<keyword evidence="1" id="KW-0812">Transmembrane</keyword>
<gene>
    <name evidence="4" type="ORF">FUG_LOCUS220833</name>
    <name evidence="3" type="ORF">MDCFG202_LOCUS170748</name>
</gene>
<feature type="transmembrane region" description="Helical" evidence="1">
    <location>
        <begin position="87"/>
        <end position="111"/>
    </location>
</feature>
<keyword evidence="1" id="KW-0472">Membrane</keyword>
<dbReference type="AlphaFoldDB" id="A0A2H3GV83"/>
<organism evidence="3 5">
    <name type="scientific">Gibberella zeae</name>
    <name type="common">Wheat head blight fungus</name>
    <name type="synonym">Fusarium graminearum</name>
    <dbReference type="NCBI Taxonomy" id="5518"/>
    <lineage>
        <taxon>Eukaryota</taxon>
        <taxon>Fungi</taxon>
        <taxon>Dikarya</taxon>
        <taxon>Ascomycota</taxon>
        <taxon>Pezizomycotina</taxon>
        <taxon>Sordariomycetes</taxon>
        <taxon>Hypocreomycetidae</taxon>
        <taxon>Hypocreales</taxon>
        <taxon>Nectriaceae</taxon>
        <taxon>Fusarium</taxon>
    </lineage>
</organism>
<keyword evidence="1" id="KW-1133">Transmembrane helix</keyword>
<dbReference type="PANTHER" id="PTHR37019:SF1">
    <property type="entry name" value="EXPERA DOMAIN-CONTAINING PROTEIN"/>
    <property type="match status" value="1"/>
</dbReference>
<dbReference type="InterPro" id="IPR056121">
    <property type="entry name" value="DUF7704"/>
</dbReference>
<evidence type="ECO:0000259" key="2">
    <source>
        <dbReference type="Pfam" id="PF24803"/>
    </source>
</evidence>
<evidence type="ECO:0000313" key="5">
    <source>
        <dbReference type="Proteomes" id="UP000746612"/>
    </source>
</evidence>
<reference evidence="3" key="2">
    <citation type="submission" date="2021-03" db="EMBL/GenBank/DDBJ databases">
        <authorList>
            <person name="Alouane T."/>
            <person name="Langin T."/>
            <person name="Bonhomme L."/>
        </authorList>
    </citation>
    <scope>NUCLEOTIDE SEQUENCE</scope>
    <source>
        <strain evidence="3">MDC_Fg202</strain>
    </source>
</reference>
<evidence type="ECO:0000313" key="4">
    <source>
        <dbReference type="EMBL" id="VIO56595.1"/>
    </source>
</evidence>
<feature type="domain" description="DUF7704" evidence="2">
    <location>
        <begin position="7"/>
        <end position="142"/>
    </location>
</feature>
<feature type="transmembrane region" description="Helical" evidence="1">
    <location>
        <begin position="12"/>
        <end position="34"/>
    </location>
</feature>
<dbReference type="OrthoDB" id="3587182at2759"/>
<evidence type="ECO:0000313" key="3">
    <source>
        <dbReference type="EMBL" id="CAG1978156.1"/>
    </source>
</evidence>
<reference evidence="4" key="1">
    <citation type="submission" date="2019-04" db="EMBL/GenBank/DDBJ databases">
        <authorList>
            <person name="Melise S."/>
            <person name="Noan J."/>
            <person name="Okalmin O."/>
        </authorList>
    </citation>
    <scope>NUCLEOTIDE SEQUENCE</scope>
    <source>
        <strain evidence="4">FN9</strain>
    </source>
</reference>
<dbReference type="Pfam" id="PF24803">
    <property type="entry name" value="DUF7704"/>
    <property type="match status" value="1"/>
</dbReference>
<feature type="transmembrane region" description="Helical" evidence="1">
    <location>
        <begin position="131"/>
        <end position="147"/>
    </location>
</feature>
<proteinExistence type="predicted"/>
<name>A0A2H3GV83_GIBZA</name>
<evidence type="ECO:0000256" key="1">
    <source>
        <dbReference type="SAM" id="Phobius"/>
    </source>
</evidence>
<sequence length="152" mass="16957">MAQQILTHVPFLYRFVFLWFEPAAAFLGSILLWTDPALILNTMSPGSTYAPDNKVMYDQVAATYTLFAFNEAVLLRTTNDLRVWRTVVIGILICDALHVYASWAALGSVFWTPAAWRWEDWVNLGSLGGQAAVRVAFMAGVGLKGNVRVKKD</sequence>
<accession>A0A2H3GV83</accession>
<dbReference type="EMBL" id="CAAKMV010000125">
    <property type="protein sequence ID" value="VIO56595.1"/>
    <property type="molecule type" value="Genomic_DNA"/>
</dbReference>